<evidence type="ECO:0000313" key="7">
    <source>
        <dbReference type="EMBL" id="RWA08659.1"/>
    </source>
</evidence>
<keyword evidence="3" id="KW-0479">Metal-binding</keyword>
<keyword evidence="8" id="KW-1185">Reference proteome</keyword>
<evidence type="ECO:0000259" key="6">
    <source>
        <dbReference type="Pfam" id="PF00753"/>
    </source>
</evidence>
<comment type="similarity">
    <text evidence="2">Belongs to the metallo-beta-lactamase superfamily.</text>
</comment>
<evidence type="ECO:0000313" key="8">
    <source>
        <dbReference type="Proteomes" id="UP000286045"/>
    </source>
</evidence>
<gene>
    <name evidence="7" type="ORF">EKO27_g6445</name>
</gene>
<evidence type="ECO:0000256" key="5">
    <source>
        <dbReference type="ARBA" id="ARBA00022833"/>
    </source>
</evidence>
<dbReference type="PANTHER" id="PTHR42978">
    <property type="entry name" value="QUORUM-QUENCHING LACTONASE YTNP-RELATED-RELATED"/>
    <property type="match status" value="1"/>
</dbReference>
<dbReference type="Proteomes" id="UP000286045">
    <property type="component" value="Unassembled WGS sequence"/>
</dbReference>
<comment type="caution">
    <text evidence="7">The sequence shown here is derived from an EMBL/GenBank/DDBJ whole genome shotgun (WGS) entry which is preliminary data.</text>
</comment>
<accession>A0A439D2K1</accession>
<dbReference type="InterPro" id="IPR036866">
    <property type="entry name" value="RibonucZ/Hydroxyglut_hydro"/>
</dbReference>
<dbReference type="InterPro" id="IPR001279">
    <property type="entry name" value="Metallo-B-lactamas"/>
</dbReference>
<proteinExistence type="inferred from homology"/>
<dbReference type="InterPro" id="IPR051013">
    <property type="entry name" value="MBL_superfamily_lactonases"/>
</dbReference>
<dbReference type="SUPFAM" id="SSF56281">
    <property type="entry name" value="Metallo-hydrolase/oxidoreductase"/>
    <property type="match status" value="1"/>
</dbReference>
<keyword evidence="4" id="KW-0378">Hydrolase</keyword>
<dbReference type="Gene3D" id="3.60.15.10">
    <property type="entry name" value="Ribonuclease Z/Hydroxyacylglutathione hydrolase-like"/>
    <property type="match status" value="1"/>
</dbReference>
<feature type="domain" description="Metallo-beta-lactamase" evidence="6">
    <location>
        <begin position="102"/>
        <end position="193"/>
    </location>
</feature>
<dbReference type="EMBL" id="RYZI01000189">
    <property type="protein sequence ID" value="RWA08659.1"/>
    <property type="molecule type" value="Genomic_DNA"/>
</dbReference>
<sequence>MASLFSNTPGVGLPTVELHALSAGHFTLPEEQFVQPATPGARKTVPSLSFLIQHRDPATGDVTRIVFDLGLRRVVERYSGPIQRHLATRQPLTTDPDVVKSLEAGGLAPNDIDFVLYSHVHWDHVGEPRDFPRSTFVVGHGALDVLAGKSKSLRGSHSFFESDLLDPARTVELPDPSGGVEIGGEPDAVIPNPHIPIAINLNGPWEELDGLPAVLDVFKDGSLYIVDAPGHLPGHVNLLARTLKDDGSTSWVYLAGDACHDRRIIRKEKVISEWLDVHGQVCCIHADRAQAEETIERIRDLESKGAEVILAHDFEWEGNPENSRRFLGAQNRD</sequence>
<keyword evidence="5" id="KW-0862">Zinc</keyword>
<evidence type="ECO:0000256" key="3">
    <source>
        <dbReference type="ARBA" id="ARBA00022723"/>
    </source>
</evidence>
<dbReference type="STRING" id="363999.A0A439D2K1"/>
<reference evidence="7 8" key="1">
    <citation type="submission" date="2018-12" db="EMBL/GenBank/DDBJ databases">
        <title>Draft genome sequence of Xylaria grammica IHI A82.</title>
        <authorList>
            <person name="Buettner E."/>
            <person name="Kellner H."/>
        </authorList>
    </citation>
    <scope>NUCLEOTIDE SEQUENCE [LARGE SCALE GENOMIC DNA]</scope>
    <source>
        <strain evidence="7 8">IHI A82</strain>
    </source>
</reference>
<dbReference type="AlphaFoldDB" id="A0A439D2K1"/>
<evidence type="ECO:0000256" key="1">
    <source>
        <dbReference type="ARBA" id="ARBA00001947"/>
    </source>
</evidence>
<dbReference type="GO" id="GO:0016787">
    <property type="term" value="F:hydrolase activity"/>
    <property type="evidence" value="ECO:0007669"/>
    <property type="project" value="UniProtKB-KW"/>
</dbReference>
<protein>
    <recommendedName>
        <fullName evidence="6">Metallo-beta-lactamase domain-containing protein</fullName>
    </recommendedName>
</protein>
<evidence type="ECO:0000256" key="4">
    <source>
        <dbReference type="ARBA" id="ARBA00022801"/>
    </source>
</evidence>
<organism evidence="7 8">
    <name type="scientific">Xylaria grammica</name>
    <dbReference type="NCBI Taxonomy" id="363999"/>
    <lineage>
        <taxon>Eukaryota</taxon>
        <taxon>Fungi</taxon>
        <taxon>Dikarya</taxon>
        <taxon>Ascomycota</taxon>
        <taxon>Pezizomycotina</taxon>
        <taxon>Sordariomycetes</taxon>
        <taxon>Xylariomycetidae</taxon>
        <taxon>Xylariales</taxon>
        <taxon>Xylariaceae</taxon>
        <taxon>Xylaria</taxon>
    </lineage>
</organism>
<dbReference type="CDD" id="cd07730">
    <property type="entry name" value="metallo-hydrolase-like_MBL-fold"/>
    <property type="match status" value="1"/>
</dbReference>
<evidence type="ECO:0000256" key="2">
    <source>
        <dbReference type="ARBA" id="ARBA00007749"/>
    </source>
</evidence>
<dbReference type="GO" id="GO:0046872">
    <property type="term" value="F:metal ion binding"/>
    <property type="evidence" value="ECO:0007669"/>
    <property type="project" value="UniProtKB-KW"/>
</dbReference>
<comment type="cofactor">
    <cofactor evidence="1">
        <name>Zn(2+)</name>
        <dbReference type="ChEBI" id="CHEBI:29105"/>
    </cofactor>
</comment>
<name>A0A439D2K1_9PEZI</name>
<dbReference type="PANTHER" id="PTHR42978:SF2">
    <property type="entry name" value="102 KBASES UNSTABLE REGION: FROM 1 TO 119443"/>
    <property type="match status" value="1"/>
</dbReference>
<dbReference type="Pfam" id="PF00753">
    <property type="entry name" value="Lactamase_B"/>
    <property type="match status" value="1"/>
</dbReference>